<proteinExistence type="predicted"/>
<dbReference type="AlphaFoldDB" id="A0ABD3HDU8"/>
<organism evidence="2 3">
    <name type="scientific">Riccia sorocarpa</name>
    <dbReference type="NCBI Taxonomy" id="122646"/>
    <lineage>
        <taxon>Eukaryota</taxon>
        <taxon>Viridiplantae</taxon>
        <taxon>Streptophyta</taxon>
        <taxon>Embryophyta</taxon>
        <taxon>Marchantiophyta</taxon>
        <taxon>Marchantiopsida</taxon>
        <taxon>Marchantiidae</taxon>
        <taxon>Marchantiales</taxon>
        <taxon>Ricciaceae</taxon>
        <taxon>Riccia</taxon>
    </lineage>
</organism>
<name>A0ABD3HDU8_9MARC</name>
<keyword evidence="3" id="KW-1185">Reference proteome</keyword>
<feature type="region of interest" description="Disordered" evidence="1">
    <location>
        <begin position="108"/>
        <end position="131"/>
    </location>
</feature>
<sequence length="312" mass="34607">MWDKLEQVHKPVGVVTELFLQKKLYSLRYVDGTSMESFLREIFDLRDQYIEAGGEMSKRSMAFLVLNALPDSWDPLVQSIGSRKKDEITEDVVQSILLEEELRQKERSNSLTSDSALEVSSTGKQPYKRRNLKGVKKKIDKSKSTCKACGQKGHWKGDPECLTPNGGHGGASANIAVVLAAHEIHTPKAKHDCIMKSQGSDEMHITILDPRGKSIPVIIKDVHYVQSARDMLLSATTLCKKGCRFNFDAGGIDWILPSGNLLARGLLSGKAYLMPCKIEEVAMIANISIPARTLLKWHRALAHASIHTICDA</sequence>
<dbReference type="Proteomes" id="UP001633002">
    <property type="component" value="Unassembled WGS sequence"/>
</dbReference>
<evidence type="ECO:0000313" key="2">
    <source>
        <dbReference type="EMBL" id="KAL3689056.1"/>
    </source>
</evidence>
<dbReference type="EMBL" id="JBJQOH010000004">
    <property type="protein sequence ID" value="KAL3689056.1"/>
    <property type="molecule type" value="Genomic_DNA"/>
</dbReference>
<evidence type="ECO:0000313" key="3">
    <source>
        <dbReference type="Proteomes" id="UP001633002"/>
    </source>
</evidence>
<evidence type="ECO:0008006" key="4">
    <source>
        <dbReference type="Google" id="ProtNLM"/>
    </source>
</evidence>
<comment type="caution">
    <text evidence="2">The sequence shown here is derived from an EMBL/GenBank/DDBJ whole genome shotgun (WGS) entry which is preliminary data.</text>
</comment>
<evidence type="ECO:0000256" key="1">
    <source>
        <dbReference type="SAM" id="MobiDB-lite"/>
    </source>
</evidence>
<gene>
    <name evidence="2" type="ORF">R1sor_015365</name>
</gene>
<protein>
    <recommendedName>
        <fullName evidence="4">GAG-pre-integrase domain-containing protein</fullName>
    </recommendedName>
</protein>
<reference evidence="2 3" key="1">
    <citation type="submission" date="2024-09" db="EMBL/GenBank/DDBJ databases">
        <title>Chromosome-scale assembly of Riccia sorocarpa.</title>
        <authorList>
            <person name="Paukszto L."/>
        </authorList>
    </citation>
    <scope>NUCLEOTIDE SEQUENCE [LARGE SCALE GENOMIC DNA]</scope>
    <source>
        <strain evidence="2">LP-2024</strain>
        <tissue evidence="2">Aerial parts of the thallus</tissue>
    </source>
</reference>
<accession>A0ABD3HDU8</accession>
<dbReference type="Pfam" id="PF14223">
    <property type="entry name" value="Retrotran_gag_2"/>
    <property type="match status" value="1"/>
</dbReference>
<feature type="compositionally biased region" description="Polar residues" evidence="1">
    <location>
        <begin position="109"/>
        <end position="124"/>
    </location>
</feature>